<feature type="transmembrane region" description="Helical" evidence="9">
    <location>
        <begin position="178"/>
        <end position="197"/>
    </location>
</feature>
<dbReference type="PANTHER" id="PTHR35011:SF10">
    <property type="entry name" value="TRAP TRANSPORTER SMALL PERMEASE PROTEIN"/>
    <property type="match status" value="1"/>
</dbReference>
<comment type="subcellular location">
    <subcellularLocation>
        <location evidence="1 9">Cell inner membrane</location>
        <topology evidence="1 9">Multi-pass membrane protein</topology>
    </subcellularLocation>
</comment>
<comment type="caution">
    <text evidence="11">The sequence shown here is derived from an EMBL/GenBank/DDBJ whole genome shotgun (WGS) entry which is preliminary data.</text>
</comment>
<keyword evidence="6 9" id="KW-1133">Transmembrane helix</keyword>
<sequence>MTSSRKSTSRRCNIIRRGAARCPCDPSPRPSSHPIPPGLDMTLLHRLVSRLADALFAASLLAGLLMMLHVTADVVSRTLFNAPLAGTGEITATYYMIAVAFLPLAWITLRDQHVTADIFVSALPGAMRAVIAVLVDLLIIVYVSAFVWQTWISALARTERGEVWEILGGFLPVWPTRWLLPVAGAAMVLTMIFRLIARLTRYDYAYDSEGQN</sequence>
<feature type="transmembrane region" description="Helical" evidence="9">
    <location>
        <begin position="92"/>
        <end position="109"/>
    </location>
</feature>
<keyword evidence="5 9" id="KW-0812">Transmembrane</keyword>
<comment type="subunit">
    <text evidence="9">The complex comprises the extracytoplasmic solute receptor protein and the two transmembrane proteins.</text>
</comment>
<evidence type="ECO:0000256" key="7">
    <source>
        <dbReference type="ARBA" id="ARBA00023136"/>
    </source>
</evidence>
<evidence type="ECO:0000313" key="11">
    <source>
        <dbReference type="EMBL" id="PWE29644.1"/>
    </source>
</evidence>
<feature type="transmembrane region" description="Helical" evidence="9">
    <location>
        <begin position="129"/>
        <end position="148"/>
    </location>
</feature>
<evidence type="ECO:0000256" key="6">
    <source>
        <dbReference type="ARBA" id="ARBA00022989"/>
    </source>
</evidence>
<organism evidence="11 12">
    <name type="scientific">Pararhodobacter marinus</name>
    <dbReference type="NCBI Taxonomy" id="2184063"/>
    <lineage>
        <taxon>Bacteria</taxon>
        <taxon>Pseudomonadati</taxon>
        <taxon>Pseudomonadota</taxon>
        <taxon>Alphaproteobacteria</taxon>
        <taxon>Rhodobacterales</taxon>
        <taxon>Paracoccaceae</taxon>
        <taxon>Pararhodobacter</taxon>
    </lineage>
</organism>
<feature type="transmembrane region" description="Helical" evidence="9">
    <location>
        <begin position="51"/>
        <end position="72"/>
    </location>
</feature>
<evidence type="ECO:0000256" key="5">
    <source>
        <dbReference type="ARBA" id="ARBA00022692"/>
    </source>
</evidence>
<name>A0A2U2CCW7_9RHOB</name>
<dbReference type="InterPro" id="IPR007387">
    <property type="entry name" value="TRAP_DctQ"/>
</dbReference>
<dbReference type="GO" id="GO:0005886">
    <property type="term" value="C:plasma membrane"/>
    <property type="evidence" value="ECO:0007669"/>
    <property type="project" value="UniProtKB-SubCell"/>
</dbReference>
<dbReference type="EMBL" id="QEYD01000004">
    <property type="protein sequence ID" value="PWE29644.1"/>
    <property type="molecule type" value="Genomic_DNA"/>
</dbReference>
<keyword evidence="4 9" id="KW-0997">Cell inner membrane</keyword>
<keyword evidence="3" id="KW-1003">Cell membrane</keyword>
<evidence type="ECO:0000313" key="12">
    <source>
        <dbReference type="Proteomes" id="UP000244940"/>
    </source>
</evidence>
<reference evidence="11 12" key="1">
    <citation type="submission" date="2018-05" db="EMBL/GenBank/DDBJ databases">
        <title>Pararhodobacter marina sp. nov., isolated from deep-sea water of the Indian Ocean.</title>
        <authorList>
            <person name="Lai Q.Sr."/>
            <person name="Liu X."/>
            <person name="Shao Z."/>
        </authorList>
    </citation>
    <scope>NUCLEOTIDE SEQUENCE [LARGE SCALE GENOMIC DNA]</scope>
    <source>
        <strain evidence="11 12">CIC4N-9</strain>
    </source>
</reference>
<dbReference type="OrthoDB" id="4250245at2"/>
<dbReference type="Pfam" id="PF04290">
    <property type="entry name" value="DctQ"/>
    <property type="match status" value="1"/>
</dbReference>
<evidence type="ECO:0000256" key="1">
    <source>
        <dbReference type="ARBA" id="ARBA00004429"/>
    </source>
</evidence>
<feature type="domain" description="Tripartite ATP-independent periplasmic transporters DctQ component" evidence="10">
    <location>
        <begin position="66"/>
        <end position="200"/>
    </location>
</feature>
<evidence type="ECO:0000256" key="2">
    <source>
        <dbReference type="ARBA" id="ARBA00022448"/>
    </source>
</evidence>
<comment type="similarity">
    <text evidence="8 9">Belongs to the TRAP transporter small permease family.</text>
</comment>
<protein>
    <recommendedName>
        <fullName evidence="9">TRAP transporter small permease protein</fullName>
    </recommendedName>
</protein>
<dbReference type="InterPro" id="IPR055348">
    <property type="entry name" value="DctQ"/>
</dbReference>
<keyword evidence="12" id="KW-1185">Reference proteome</keyword>
<dbReference type="GO" id="GO:0022857">
    <property type="term" value="F:transmembrane transporter activity"/>
    <property type="evidence" value="ECO:0007669"/>
    <property type="project" value="UniProtKB-UniRule"/>
</dbReference>
<dbReference type="PANTHER" id="PTHR35011">
    <property type="entry name" value="2,3-DIKETO-L-GULONATE TRAP TRANSPORTER SMALL PERMEASE PROTEIN YIAM"/>
    <property type="match status" value="1"/>
</dbReference>
<accession>A0A2U2CCW7</accession>
<proteinExistence type="inferred from homology"/>
<comment type="function">
    <text evidence="9">Part of the tripartite ATP-independent periplasmic (TRAP) transport system.</text>
</comment>
<evidence type="ECO:0000256" key="8">
    <source>
        <dbReference type="ARBA" id="ARBA00038436"/>
    </source>
</evidence>
<evidence type="ECO:0000256" key="9">
    <source>
        <dbReference type="RuleBase" id="RU369079"/>
    </source>
</evidence>
<evidence type="ECO:0000256" key="3">
    <source>
        <dbReference type="ARBA" id="ARBA00022475"/>
    </source>
</evidence>
<dbReference type="AlphaFoldDB" id="A0A2U2CCW7"/>
<evidence type="ECO:0000256" key="4">
    <source>
        <dbReference type="ARBA" id="ARBA00022519"/>
    </source>
</evidence>
<dbReference type="Proteomes" id="UP000244940">
    <property type="component" value="Unassembled WGS sequence"/>
</dbReference>
<gene>
    <name evidence="11" type="ORF">C4N9_07830</name>
</gene>
<evidence type="ECO:0000259" key="10">
    <source>
        <dbReference type="Pfam" id="PF04290"/>
    </source>
</evidence>
<keyword evidence="2 9" id="KW-0813">Transport</keyword>
<dbReference type="GO" id="GO:0015740">
    <property type="term" value="P:C4-dicarboxylate transport"/>
    <property type="evidence" value="ECO:0007669"/>
    <property type="project" value="TreeGrafter"/>
</dbReference>
<keyword evidence="7 9" id="KW-0472">Membrane</keyword>